<dbReference type="AlphaFoldDB" id="A0AAW7ZIN4"/>
<protein>
    <submittedName>
        <fullName evidence="1">DUF6079 family protein</fullName>
    </submittedName>
</protein>
<comment type="caution">
    <text evidence="1">The sequence shown here is derived from an EMBL/GenBank/DDBJ whole genome shotgun (WGS) entry which is preliminary data.</text>
</comment>
<evidence type="ECO:0000313" key="1">
    <source>
        <dbReference type="EMBL" id="MDO7920986.1"/>
    </source>
</evidence>
<reference evidence="1" key="1">
    <citation type="submission" date="2023-07" db="EMBL/GenBank/DDBJ databases">
        <title>Isolates cultured from stool samples of acute diarrhea patients.</title>
        <authorList>
            <person name="Jiang S."/>
        </authorList>
    </citation>
    <scope>NUCLEOTIDE SEQUENCE</scope>
    <source>
        <strain evidence="1">L4424</strain>
    </source>
</reference>
<dbReference type="EMBL" id="JAUPXB010000001">
    <property type="protein sequence ID" value="MDO7920986.1"/>
    <property type="molecule type" value="Genomic_DNA"/>
</dbReference>
<organism evidence="1 2">
    <name type="scientific">Enterobacter asburiae</name>
    <dbReference type="NCBI Taxonomy" id="61645"/>
    <lineage>
        <taxon>Bacteria</taxon>
        <taxon>Pseudomonadati</taxon>
        <taxon>Pseudomonadota</taxon>
        <taxon>Gammaproteobacteria</taxon>
        <taxon>Enterobacterales</taxon>
        <taxon>Enterobacteriaceae</taxon>
        <taxon>Enterobacter</taxon>
        <taxon>Enterobacter cloacae complex</taxon>
    </lineage>
</organism>
<evidence type="ECO:0000313" key="2">
    <source>
        <dbReference type="Proteomes" id="UP001176432"/>
    </source>
</evidence>
<sequence length="141" mass="15862">MNANPVEFNARQESSKAPASEQLNNLEQRLDSLQSDWLSNLNSLLDDPFINLGLLKPNQAQLIRDFIQDGQLPEPLDSTFIQAVNQVLAGLEELRINSIELINALGKGLPQSRDEVAERFNRLLDKLCQGKDINKVRIIID</sequence>
<gene>
    <name evidence="1" type="ORF">Q5934_05420</name>
</gene>
<dbReference type="RefSeq" id="WP_304571671.1">
    <property type="nucleotide sequence ID" value="NZ_JATADE010000069.1"/>
</dbReference>
<proteinExistence type="predicted"/>
<name>A0AAW7ZIN4_ENTAS</name>
<accession>A0AAW7ZIN4</accession>
<dbReference type="Proteomes" id="UP001176432">
    <property type="component" value="Unassembled WGS sequence"/>
</dbReference>